<dbReference type="EMBL" id="JAUIRO010000006">
    <property type="protein sequence ID" value="KAK0709222.1"/>
    <property type="molecule type" value="Genomic_DNA"/>
</dbReference>
<dbReference type="GeneID" id="85318070"/>
<dbReference type="AlphaFoldDB" id="A0AA40DQ80"/>
<keyword evidence="2" id="KW-1185">Reference proteome</keyword>
<comment type="caution">
    <text evidence="1">The sequence shown here is derived from an EMBL/GenBank/DDBJ whole genome shotgun (WGS) entry which is preliminary data.</text>
</comment>
<evidence type="ECO:0000313" key="2">
    <source>
        <dbReference type="Proteomes" id="UP001172101"/>
    </source>
</evidence>
<name>A0AA40DQ80_9PEZI</name>
<evidence type="ECO:0000313" key="1">
    <source>
        <dbReference type="EMBL" id="KAK0709222.1"/>
    </source>
</evidence>
<accession>A0AA40DQ80</accession>
<dbReference type="RefSeq" id="XP_060292526.1">
    <property type="nucleotide sequence ID" value="XM_060434800.1"/>
</dbReference>
<dbReference type="Proteomes" id="UP001172101">
    <property type="component" value="Unassembled WGS sequence"/>
</dbReference>
<protein>
    <submittedName>
        <fullName evidence="1">Uncharacterized protein</fullName>
    </submittedName>
</protein>
<gene>
    <name evidence="1" type="ORF">B0T26DRAFT_399334</name>
</gene>
<organism evidence="1 2">
    <name type="scientific">Lasiosphaeria miniovina</name>
    <dbReference type="NCBI Taxonomy" id="1954250"/>
    <lineage>
        <taxon>Eukaryota</taxon>
        <taxon>Fungi</taxon>
        <taxon>Dikarya</taxon>
        <taxon>Ascomycota</taxon>
        <taxon>Pezizomycotina</taxon>
        <taxon>Sordariomycetes</taxon>
        <taxon>Sordariomycetidae</taxon>
        <taxon>Sordariales</taxon>
        <taxon>Lasiosphaeriaceae</taxon>
        <taxon>Lasiosphaeria</taxon>
    </lineage>
</organism>
<sequence>MALLLSLPQKKRPLTREIRRCRHESLSVHDVVAVRDCDQRKAFSLFLLRTTRPENNRPLTSKQNAKHIASLHRVPRYPKVSRVGRDVAAAGRLVRKRDKRFFGCAEGERGVLADLVRPRLAQAEELGL</sequence>
<proteinExistence type="predicted"/>
<reference evidence="1" key="1">
    <citation type="submission" date="2023-06" db="EMBL/GenBank/DDBJ databases">
        <title>Genome-scale phylogeny and comparative genomics of the fungal order Sordariales.</title>
        <authorList>
            <consortium name="Lawrence Berkeley National Laboratory"/>
            <person name="Hensen N."/>
            <person name="Bonometti L."/>
            <person name="Westerberg I."/>
            <person name="Brannstrom I.O."/>
            <person name="Guillou S."/>
            <person name="Cros-Aarteil S."/>
            <person name="Calhoun S."/>
            <person name="Haridas S."/>
            <person name="Kuo A."/>
            <person name="Mondo S."/>
            <person name="Pangilinan J."/>
            <person name="Riley R."/>
            <person name="LaButti K."/>
            <person name="Andreopoulos B."/>
            <person name="Lipzen A."/>
            <person name="Chen C."/>
            <person name="Yanf M."/>
            <person name="Daum C."/>
            <person name="Ng V."/>
            <person name="Clum A."/>
            <person name="Steindorff A."/>
            <person name="Ohm R."/>
            <person name="Martin F."/>
            <person name="Silar P."/>
            <person name="Natvig D."/>
            <person name="Lalanne C."/>
            <person name="Gautier V."/>
            <person name="Ament-velasquez S.L."/>
            <person name="Kruys A."/>
            <person name="Hutchinson M.I."/>
            <person name="Powell A.J."/>
            <person name="Barry K."/>
            <person name="Miller A.N."/>
            <person name="Grigoriev I.V."/>
            <person name="Debuchy R."/>
            <person name="Gladieux P."/>
            <person name="Thoren M.H."/>
            <person name="Johannesson H."/>
        </authorList>
    </citation>
    <scope>NUCLEOTIDE SEQUENCE</scope>
    <source>
        <strain evidence="1">SMH2392-1A</strain>
    </source>
</reference>